<gene>
    <name evidence="1" type="ORF">F7725_023607</name>
</gene>
<keyword evidence="2" id="KW-1185">Reference proteome</keyword>
<name>A0A7J5XX07_DISMA</name>
<organism evidence="1 2">
    <name type="scientific">Dissostichus mawsoni</name>
    <name type="common">Antarctic cod</name>
    <dbReference type="NCBI Taxonomy" id="36200"/>
    <lineage>
        <taxon>Eukaryota</taxon>
        <taxon>Metazoa</taxon>
        <taxon>Chordata</taxon>
        <taxon>Craniata</taxon>
        <taxon>Vertebrata</taxon>
        <taxon>Euteleostomi</taxon>
        <taxon>Actinopterygii</taxon>
        <taxon>Neopterygii</taxon>
        <taxon>Teleostei</taxon>
        <taxon>Neoteleostei</taxon>
        <taxon>Acanthomorphata</taxon>
        <taxon>Eupercaria</taxon>
        <taxon>Perciformes</taxon>
        <taxon>Notothenioidei</taxon>
        <taxon>Nototheniidae</taxon>
        <taxon>Dissostichus</taxon>
    </lineage>
</organism>
<accession>A0A7J5XX07</accession>
<proteinExistence type="predicted"/>
<evidence type="ECO:0000313" key="2">
    <source>
        <dbReference type="Proteomes" id="UP000518266"/>
    </source>
</evidence>
<protein>
    <submittedName>
        <fullName evidence="1">Uncharacterized protein</fullName>
    </submittedName>
</protein>
<dbReference type="AlphaFoldDB" id="A0A7J5XX07"/>
<comment type="caution">
    <text evidence="1">The sequence shown here is derived from an EMBL/GenBank/DDBJ whole genome shotgun (WGS) entry which is preliminary data.</text>
</comment>
<dbReference type="EMBL" id="JAAKFY010000019">
    <property type="protein sequence ID" value="KAF3841656.1"/>
    <property type="molecule type" value="Genomic_DNA"/>
</dbReference>
<sequence>MKSIQTSNKIKSISYNVHHHFITCCSFTPLHTEAEPQEQEEEEEEECIGNGGSINLFTMTTYALHHWLYKNTCKSLSLHIVDVFFCGLAKVDPWPILENHGIRVQALGDRGGFDQVTSTQVTGHEMVEVFHQVLPSCSSHVCSFEQKWKILQACFSCKGFESRLANVSPG</sequence>
<reference evidence="1 2" key="1">
    <citation type="submission" date="2020-03" db="EMBL/GenBank/DDBJ databases">
        <title>Dissostichus mawsoni Genome sequencing and assembly.</title>
        <authorList>
            <person name="Park H."/>
        </authorList>
    </citation>
    <scope>NUCLEOTIDE SEQUENCE [LARGE SCALE GENOMIC DNA]</scope>
    <source>
        <strain evidence="1">DM0001</strain>
        <tissue evidence="1">Muscle</tissue>
    </source>
</reference>
<evidence type="ECO:0000313" key="1">
    <source>
        <dbReference type="EMBL" id="KAF3841656.1"/>
    </source>
</evidence>
<dbReference type="Proteomes" id="UP000518266">
    <property type="component" value="Unassembled WGS sequence"/>
</dbReference>